<organism evidence="1 2">
    <name type="scientific">Geodia barretti</name>
    <name type="common">Barrett's horny sponge</name>
    <dbReference type="NCBI Taxonomy" id="519541"/>
    <lineage>
        <taxon>Eukaryota</taxon>
        <taxon>Metazoa</taxon>
        <taxon>Porifera</taxon>
        <taxon>Demospongiae</taxon>
        <taxon>Heteroscleromorpha</taxon>
        <taxon>Tetractinellida</taxon>
        <taxon>Astrophorina</taxon>
        <taxon>Geodiidae</taxon>
        <taxon>Geodia</taxon>
    </lineage>
</organism>
<dbReference type="Proteomes" id="UP001174909">
    <property type="component" value="Unassembled WGS sequence"/>
</dbReference>
<dbReference type="AlphaFoldDB" id="A0AA35R4B9"/>
<evidence type="ECO:0000313" key="1">
    <source>
        <dbReference type="EMBL" id="CAI8002655.1"/>
    </source>
</evidence>
<accession>A0AA35R4B9</accession>
<sequence>MTFQCNSKGTDVRYVSMKPPPRVLGIGRITNYHHNNPWTINSRSPLIFTIQYNVEDEIK</sequence>
<gene>
    <name evidence="1" type="ORF">GBAR_LOCUS3441</name>
</gene>
<keyword evidence="2" id="KW-1185">Reference proteome</keyword>
<evidence type="ECO:0000313" key="2">
    <source>
        <dbReference type="Proteomes" id="UP001174909"/>
    </source>
</evidence>
<reference evidence="1" key="1">
    <citation type="submission" date="2023-03" db="EMBL/GenBank/DDBJ databases">
        <authorList>
            <person name="Steffen K."/>
            <person name="Cardenas P."/>
        </authorList>
    </citation>
    <scope>NUCLEOTIDE SEQUENCE</scope>
</reference>
<name>A0AA35R4B9_GEOBA</name>
<dbReference type="EMBL" id="CASHTH010000490">
    <property type="protein sequence ID" value="CAI8002655.1"/>
    <property type="molecule type" value="Genomic_DNA"/>
</dbReference>
<feature type="non-terminal residue" evidence="1">
    <location>
        <position position="1"/>
    </location>
</feature>
<protein>
    <submittedName>
        <fullName evidence="1">Uncharacterized protein</fullName>
    </submittedName>
</protein>
<proteinExistence type="predicted"/>
<comment type="caution">
    <text evidence="1">The sequence shown here is derived from an EMBL/GenBank/DDBJ whole genome shotgun (WGS) entry which is preliminary data.</text>
</comment>